<gene>
    <name evidence="3" type="ORF">EXN66_Car013240</name>
</gene>
<evidence type="ECO:0000313" key="3">
    <source>
        <dbReference type="EMBL" id="KAF3697560.1"/>
    </source>
</evidence>
<sequence length="620" mass="68289">MHLVVQVKLLLRVEPFLNSDKGSFIPDSYRNIKDITVNFTLEGFSKMMQRFHKYHDSLCKTSNSKCNRTKDEIEGPRLCITALGTTIGTLNTECSTEASIVSKDNPKGSNSSAVYPPQQPDLCTTLESADDLGSSWQNFSLSGSGSPRPSNSSYTGSIPNNVEANQNQTFLTTEVEDEMSNDKLQTTDKNKKKIMHECESTVSSHTAPRVTKPSTSSSIGSSNTGKFEVIQAGIETLDTVEDWMADASVAQKPSVAPQSLSQLTLRTSSSSLSDSFNSQSSWEKISAELMSPTNRKPQPTNLFKAGTGQSSSDSDGSFFLLETSDSTHDSMYKISTSGGKLEPSPKPKPQERPKVHVEMDTDIDSVSVKPDAIVTTPQPNLSQCASTEDSQKYRNRKRDCASEEEPFVLQLPIDIYTSPLAFSWLIPFERSPPLMSGALTVSTQNEKLLNYVLYLYDAVGQRIRLWEQGSYENKTFISDYLLHYREGVLYDIVDSNRTCKKVPLKGDFQPLGIPKTASLLSQAVIGSSSGPGEGLLINIWTGDLPEKAGKYISTVTEFGCIPVSTLYHTDQFGWVVVSFFNNIVGISDPSLLNAPNFCPQAEVDPEKEQKDFLSLFLMKN</sequence>
<dbReference type="GO" id="GO:0005764">
    <property type="term" value="C:lysosome"/>
    <property type="evidence" value="ECO:0007669"/>
    <property type="project" value="TreeGrafter"/>
</dbReference>
<dbReference type="EMBL" id="CM015724">
    <property type="protein sequence ID" value="KAF3697560.1"/>
    <property type="molecule type" value="Genomic_DNA"/>
</dbReference>
<feature type="compositionally biased region" description="Polar residues" evidence="2">
    <location>
        <begin position="291"/>
        <end position="301"/>
    </location>
</feature>
<feature type="region of interest" description="Disordered" evidence="2">
    <location>
        <begin position="291"/>
        <end position="362"/>
    </location>
</feature>
<evidence type="ECO:0000256" key="1">
    <source>
        <dbReference type="ARBA" id="ARBA00010771"/>
    </source>
</evidence>
<proteinExistence type="inferred from homology"/>
<dbReference type="AlphaFoldDB" id="A0A6G1Q4L1"/>
<dbReference type="Proteomes" id="UP000503349">
    <property type="component" value="Chromosome 13"/>
</dbReference>
<feature type="compositionally biased region" description="Basic and acidic residues" evidence="2">
    <location>
        <begin position="343"/>
        <end position="359"/>
    </location>
</feature>
<dbReference type="GO" id="GO:0005576">
    <property type="term" value="C:extracellular region"/>
    <property type="evidence" value="ECO:0007669"/>
    <property type="project" value="InterPro"/>
</dbReference>
<dbReference type="PRINTS" id="PR00317">
    <property type="entry name" value="EPENDYMIN"/>
</dbReference>
<feature type="region of interest" description="Disordered" evidence="2">
    <location>
        <begin position="196"/>
        <end position="222"/>
    </location>
</feature>
<dbReference type="SMART" id="SM00026">
    <property type="entry name" value="EPEND"/>
    <property type="match status" value="1"/>
</dbReference>
<feature type="compositionally biased region" description="Polar residues" evidence="2">
    <location>
        <begin position="154"/>
        <end position="163"/>
    </location>
</feature>
<name>A0A6G1Q4L1_CHAAH</name>
<dbReference type="GO" id="GO:0005509">
    <property type="term" value="F:calcium ion binding"/>
    <property type="evidence" value="ECO:0007669"/>
    <property type="project" value="InterPro"/>
</dbReference>
<accession>A0A6G1Q4L1</accession>
<comment type="similarity">
    <text evidence="1">Belongs to the ependymin family.</text>
</comment>
<dbReference type="Pfam" id="PF00811">
    <property type="entry name" value="Ependymin"/>
    <property type="match status" value="1"/>
</dbReference>
<feature type="region of interest" description="Disordered" evidence="2">
    <location>
        <begin position="101"/>
        <end position="163"/>
    </location>
</feature>
<feature type="compositionally biased region" description="Low complexity" evidence="2">
    <location>
        <begin position="140"/>
        <end position="153"/>
    </location>
</feature>
<dbReference type="PANTHER" id="PTHR10697">
    <property type="entry name" value="MAMMALIAN EPENDYMIN-RELATED PROTEIN 1"/>
    <property type="match status" value="1"/>
</dbReference>
<reference evidence="3 4" key="1">
    <citation type="submission" date="2019-02" db="EMBL/GenBank/DDBJ databases">
        <title>Opniocepnalus argus genome.</title>
        <authorList>
            <person name="Zhou C."/>
            <person name="Xiao S."/>
        </authorList>
    </citation>
    <scope>NUCLEOTIDE SEQUENCE [LARGE SCALE GENOMIC DNA]</scope>
    <source>
        <strain evidence="3">OARG1902GOOAL</strain>
        <tissue evidence="3">Muscle</tissue>
    </source>
</reference>
<dbReference type="InterPro" id="IPR001299">
    <property type="entry name" value="Ependymin"/>
</dbReference>
<organism evidence="3 4">
    <name type="scientific">Channa argus</name>
    <name type="common">Northern snakehead</name>
    <name type="synonym">Ophicephalus argus</name>
    <dbReference type="NCBI Taxonomy" id="215402"/>
    <lineage>
        <taxon>Eukaryota</taxon>
        <taxon>Metazoa</taxon>
        <taxon>Chordata</taxon>
        <taxon>Craniata</taxon>
        <taxon>Vertebrata</taxon>
        <taxon>Euteleostomi</taxon>
        <taxon>Actinopterygii</taxon>
        <taxon>Neopterygii</taxon>
        <taxon>Teleostei</taxon>
        <taxon>Neoteleostei</taxon>
        <taxon>Acanthomorphata</taxon>
        <taxon>Anabantaria</taxon>
        <taxon>Anabantiformes</taxon>
        <taxon>Channoidei</taxon>
        <taxon>Channidae</taxon>
        <taxon>Channa</taxon>
    </lineage>
</organism>
<reference evidence="4" key="2">
    <citation type="submission" date="2019-02" db="EMBL/GenBank/DDBJ databases">
        <title>Opniocepnalus argus Var Kimnra genome.</title>
        <authorList>
            <person name="Zhou C."/>
            <person name="Xiao S."/>
        </authorList>
    </citation>
    <scope>NUCLEOTIDE SEQUENCE [LARGE SCALE GENOMIC DNA]</scope>
</reference>
<evidence type="ECO:0000256" key="2">
    <source>
        <dbReference type="SAM" id="MobiDB-lite"/>
    </source>
</evidence>
<protein>
    <submittedName>
        <fullName evidence="3">Ependymin-1 Ependymin I</fullName>
    </submittedName>
</protein>
<keyword evidence="4" id="KW-1185">Reference proteome</keyword>
<dbReference type="PANTHER" id="PTHR10697:SF5">
    <property type="entry name" value="EPENDYMIN-RELATED"/>
    <property type="match status" value="1"/>
</dbReference>
<feature type="compositionally biased region" description="Low complexity" evidence="2">
    <location>
        <begin position="308"/>
        <end position="321"/>
    </location>
</feature>
<dbReference type="GO" id="GO:0007160">
    <property type="term" value="P:cell-matrix adhesion"/>
    <property type="evidence" value="ECO:0007669"/>
    <property type="project" value="InterPro"/>
</dbReference>
<evidence type="ECO:0000313" key="4">
    <source>
        <dbReference type="Proteomes" id="UP000503349"/>
    </source>
</evidence>